<dbReference type="EMBL" id="BPLR01017579">
    <property type="protein sequence ID" value="GIY92713.1"/>
    <property type="molecule type" value="Genomic_DNA"/>
</dbReference>
<sequence>MAPIRFRSMIVATATLFCSISGFVVTKTFEDGRNLVDLYGLFWLYSGSGLHMSPAITRLQFLMTLV</sequence>
<reference evidence="1 2" key="1">
    <citation type="submission" date="2021-06" db="EMBL/GenBank/DDBJ databases">
        <title>Caerostris extrusa draft genome.</title>
        <authorList>
            <person name="Kono N."/>
            <person name="Arakawa K."/>
        </authorList>
    </citation>
    <scope>NUCLEOTIDE SEQUENCE [LARGE SCALE GENOMIC DNA]</scope>
</reference>
<name>A0AAV4XDD9_CAEEX</name>
<evidence type="ECO:0000313" key="1">
    <source>
        <dbReference type="EMBL" id="GIY92713.1"/>
    </source>
</evidence>
<keyword evidence="2" id="KW-1185">Reference proteome</keyword>
<accession>A0AAV4XDD9</accession>
<protein>
    <submittedName>
        <fullName evidence="1">Uncharacterized protein</fullName>
    </submittedName>
</protein>
<gene>
    <name evidence="1" type="ORF">CEXT_395361</name>
</gene>
<dbReference type="Proteomes" id="UP001054945">
    <property type="component" value="Unassembled WGS sequence"/>
</dbReference>
<dbReference type="AlphaFoldDB" id="A0AAV4XDD9"/>
<organism evidence="1 2">
    <name type="scientific">Caerostris extrusa</name>
    <name type="common">Bark spider</name>
    <name type="synonym">Caerostris bankana</name>
    <dbReference type="NCBI Taxonomy" id="172846"/>
    <lineage>
        <taxon>Eukaryota</taxon>
        <taxon>Metazoa</taxon>
        <taxon>Ecdysozoa</taxon>
        <taxon>Arthropoda</taxon>
        <taxon>Chelicerata</taxon>
        <taxon>Arachnida</taxon>
        <taxon>Araneae</taxon>
        <taxon>Araneomorphae</taxon>
        <taxon>Entelegynae</taxon>
        <taxon>Araneoidea</taxon>
        <taxon>Araneidae</taxon>
        <taxon>Caerostris</taxon>
    </lineage>
</organism>
<proteinExistence type="predicted"/>
<evidence type="ECO:0000313" key="2">
    <source>
        <dbReference type="Proteomes" id="UP001054945"/>
    </source>
</evidence>
<comment type="caution">
    <text evidence="1">The sequence shown here is derived from an EMBL/GenBank/DDBJ whole genome shotgun (WGS) entry which is preliminary data.</text>
</comment>